<keyword evidence="1" id="KW-0472">Membrane</keyword>
<gene>
    <name evidence="3" type="ORF">CKY47_24785</name>
</gene>
<keyword evidence="1" id="KW-0812">Transmembrane</keyword>
<evidence type="ECO:0000313" key="4">
    <source>
        <dbReference type="Proteomes" id="UP001225605"/>
    </source>
</evidence>
<name>A0ABU0X4T3_9PSEU</name>
<dbReference type="EMBL" id="NSDM01000011">
    <property type="protein sequence ID" value="MDQ2587143.1"/>
    <property type="molecule type" value="Genomic_DNA"/>
</dbReference>
<sequence length="187" mass="21020">MVVPGAQGSCPALVLDGARGRRHRRKTMKLGRLIAAIAVAGSALLIAPTSNAVQPDTRQDEWVLESVTRPGDVWDQTNWAWDPQYPIIPHPRHGEDNQTWFISDDGTIRDKMHGWCATAIDGKLAGRPCDGSEDQRWVGHSHDGYHSWLFESGRTGHCVTHNGVYTELVLAPCDRERSDQRWIIHRR</sequence>
<comment type="caution">
    <text evidence="3">The sequence shown here is derived from an EMBL/GenBank/DDBJ whole genome shotgun (WGS) entry which is preliminary data.</text>
</comment>
<organism evidence="3 4">
    <name type="scientific">Saccharothrix yanglingensis</name>
    <dbReference type="NCBI Taxonomy" id="659496"/>
    <lineage>
        <taxon>Bacteria</taxon>
        <taxon>Bacillati</taxon>
        <taxon>Actinomycetota</taxon>
        <taxon>Actinomycetes</taxon>
        <taxon>Pseudonocardiales</taxon>
        <taxon>Pseudonocardiaceae</taxon>
        <taxon>Saccharothrix</taxon>
    </lineage>
</organism>
<keyword evidence="1" id="KW-1133">Transmembrane helix</keyword>
<evidence type="ECO:0000313" key="3">
    <source>
        <dbReference type="EMBL" id="MDQ2587143.1"/>
    </source>
</evidence>
<dbReference type="Gene3D" id="2.80.10.50">
    <property type="match status" value="1"/>
</dbReference>
<feature type="transmembrane region" description="Helical" evidence="1">
    <location>
        <begin position="30"/>
        <end position="48"/>
    </location>
</feature>
<evidence type="ECO:0000259" key="2">
    <source>
        <dbReference type="Pfam" id="PF00652"/>
    </source>
</evidence>
<proteinExistence type="predicted"/>
<dbReference type="Proteomes" id="UP001225605">
    <property type="component" value="Unassembled WGS sequence"/>
</dbReference>
<dbReference type="SUPFAM" id="SSF50370">
    <property type="entry name" value="Ricin B-like lectins"/>
    <property type="match status" value="1"/>
</dbReference>
<accession>A0ABU0X4T3</accession>
<evidence type="ECO:0000256" key="1">
    <source>
        <dbReference type="SAM" id="Phobius"/>
    </source>
</evidence>
<dbReference type="InterPro" id="IPR000772">
    <property type="entry name" value="Ricin_B_lectin"/>
</dbReference>
<keyword evidence="4" id="KW-1185">Reference proteome</keyword>
<feature type="domain" description="Ricin B lectin" evidence="2">
    <location>
        <begin position="73"/>
        <end position="182"/>
    </location>
</feature>
<dbReference type="PROSITE" id="PS50231">
    <property type="entry name" value="RICIN_B_LECTIN"/>
    <property type="match status" value="1"/>
</dbReference>
<dbReference type="InterPro" id="IPR035992">
    <property type="entry name" value="Ricin_B-like_lectins"/>
</dbReference>
<protein>
    <recommendedName>
        <fullName evidence="2">Ricin B lectin domain-containing protein</fullName>
    </recommendedName>
</protein>
<reference evidence="3 4" key="1">
    <citation type="submission" date="2017-06" db="EMBL/GenBank/DDBJ databases">
        <title>Cultured bacterium strain Saccharothrix yanglingensis Hhs.015.</title>
        <authorList>
            <person name="Xia Y."/>
        </authorList>
    </citation>
    <scope>NUCLEOTIDE SEQUENCE [LARGE SCALE GENOMIC DNA]</scope>
    <source>
        <strain evidence="3 4">Hhs.015</strain>
    </source>
</reference>
<dbReference type="Pfam" id="PF00652">
    <property type="entry name" value="Ricin_B_lectin"/>
    <property type="match status" value="1"/>
</dbReference>